<dbReference type="InterPro" id="IPR011032">
    <property type="entry name" value="GroES-like_sf"/>
</dbReference>
<dbReference type="GeneID" id="90530922"/>
<dbReference type="PANTHER" id="PTHR48106:SF8">
    <property type="entry name" value="OS02G0805600 PROTEIN"/>
    <property type="match status" value="1"/>
</dbReference>
<protein>
    <submittedName>
        <fullName evidence="4">NAD(P)H-quinone oxidoreductase</fullName>
    </submittedName>
</protein>
<dbReference type="Proteomes" id="UP001524473">
    <property type="component" value="Unassembled WGS sequence"/>
</dbReference>
<dbReference type="EMBL" id="JANFZH010000042">
    <property type="protein sequence ID" value="MCQ4841263.1"/>
    <property type="molecule type" value="Genomic_DNA"/>
</dbReference>
<dbReference type="InterPro" id="IPR020843">
    <property type="entry name" value="ER"/>
</dbReference>
<keyword evidence="2" id="KW-0560">Oxidoreductase</keyword>
<dbReference type="PANTHER" id="PTHR48106">
    <property type="entry name" value="QUINONE OXIDOREDUCTASE PIG3-RELATED"/>
    <property type="match status" value="1"/>
</dbReference>
<name>A0ABT1S2W7_9FIRM</name>
<dbReference type="InterPro" id="IPR013154">
    <property type="entry name" value="ADH-like_N"/>
</dbReference>
<accession>A0ABT1S2W7</accession>
<organism evidence="4 5">
    <name type="scientific">Neglectibacter timonensis</name>
    <dbReference type="NCBI Taxonomy" id="1776382"/>
    <lineage>
        <taxon>Bacteria</taxon>
        <taxon>Bacillati</taxon>
        <taxon>Bacillota</taxon>
        <taxon>Clostridia</taxon>
        <taxon>Eubacteriales</taxon>
        <taxon>Oscillospiraceae</taxon>
        <taxon>Neglectibacter</taxon>
    </lineage>
</organism>
<keyword evidence="1" id="KW-0521">NADP</keyword>
<dbReference type="Gene3D" id="3.90.180.10">
    <property type="entry name" value="Medium-chain alcohol dehydrogenases, catalytic domain"/>
    <property type="match status" value="1"/>
</dbReference>
<keyword evidence="5" id="KW-1185">Reference proteome</keyword>
<evidence type="ECO:0000313" key="5">
    <source>
        <dbReference type="Proteomes" id="UP001524473"/>
    </source>
</evidence>
<evidence type="ECO:0000256" key="2">
    <source>
        <dbReference type="ARBA" id="ARBA00023002"/>
    </source>
</evidence>
<dbReference type="SMART" id="SM00829">
    <property type="entry name" value="PKS_ER"/>
    <property type="match status" value="1"/>
</dbReference>
<reference evidence="4 5" key="1">
    <citation type="submission" date="2022-06" db="EMBL/GenBank/DDBJ databases">
        <title>Isolation of gut microbiota from human fecal samples.</title>
        <authorList>
            <person name="Pamer E.G."/>
            <person name="Barat B."/>
            <person name="Waligurski E."/>
            <person name="Medina S."/>
            <person name="Paddock L."/>
            <person name="Mostad J."/>
        </authorList>
    </citation>
    <scope>NUCLEOTIDE SEQUENCE [LARGE SCALE GENOMIC DNA]</scope>
    <source>
        <strain evidence="4 5">DFI.9.73</strain>
    </source>
</reference>
<dbReference type="Pfam" id="PF00107">
    <property type="entry name" value="ADH_zinc_N"/>
    <property type="match status" value="1"/>
</dbReference>
<evidence type="ECO:0000256" key="1">
    <source>
        <dbReference type="ARBA" id="ARBA00022857"/>
    </source>
</evidence>
<dbReference type="Pfam" id="PF08240">
    <property type="entry name" value="ADH_N"/>
    <property type="match status" value="1"/>
</dbReference>
<feature type="domain" description="Enoyl reductase (ER)" evidence="3">
    <location>
        <begin position="8"/>
        <end position="324"/>
    </location>
</feature>
<evidence type="ECO:0000259" key="3">
    <source>
        <dbReference type="SMART" id="SM00829"/>
    </source>
</evidence>
<dbReference type="CDD" id="cd05276">
    <property type="entry name" value="p53_inducible_oxidoreductase"/>
    <property type="match status" value="1"/>
</dbReference>
<dbReference type="SUPFAM" id="SSF50129">
    <property type="entry name" value="GroES-like"/>
    <property type="match status" value="1"/>
</dbReference>
<evidence type="ECO:0000313" key="4">
    <source>
        <dbReference type="EMBL" id="MCQ4841263.1"/>
    </source>
</evidence>
<proteinExistence type="predicted"/>
<dbReference type="InterPro" id="IPR013149">
    <property type="entry name" value="ADH-like_C"/>
</dbReference>
<dbReference type="InterPro" id="IPR014189">
    <property type="entry name" value="Quinone_OxRdtase_PIG3"/>
</dbReference>
<sequence>MKAILVNGDRSLRWDEVPDPVLGEDDCLIQVEAAALNRADLMQREGDYPPPPGSPEWMGLEISGTVIGMSPGARRKSKFQIGDQVCALLGGGGYAQYAAVRCDMLMPVPQNCSMIEAAAMPEAFATAYLNLFLEGGLQPGGTLLMHAGASGLASVVIPMAKAFGARVITTVLTGGIARSIEHLQADRVVVTAREDLSEVLKEELADGHGVDVAIDCLGGETMGKCLPYLARGARWIMIAALAGAKTEIDLKNLYVRNVRIIGSTLRSKSPEAKAGILAELVQNVWPKVSAGAVRPTIYRVLPITEAEAAQEILYRGENVGKVVLTVGGGSRGRFPAVP</sequence>
<gene>
    <name evidence="4" type="ORF">NE695_15215</name>
</gene>
<dbReference type="InterPro" id="IPR036291">
    <property type="entry name" value="NAD(P)-bd_dom_sf"/>
</dbReference>
<dbReference type="SUPFAM" id="SSF51735">
    <property type="entry name" value="NAD(P)-binding Rossmann-fold domains"/>
    <property type="match status" value="1"/>
</dbReference>
<comment type="caution">
    <text evidence="4">The sequence shown here is derived from an EMBL/GenBank/DDBJ whole genome shotgun (WGS) entry which is preliminary data.</text>
</comment>
<dbReference type="NCBIfam" id="TIGR02824">
    <property type="entry name" value="quinone_pig3"/>
    <property type="match status" value="1"/>
</dbReference>
<dbReference type="RefSeq" id="WP_066859732.1">
    <property type="nucleotide sequence ID" value="NZ_CABKVV010000006.1"/>
</dbReference>
<dbReference type="Gene3D" id="3.40.50.720">
    <property type="entry name" value="NAD(P)-binding Rossmann-like Domain"/>
    <property type="match status" value="1"/>
</dbReference>